<proteinExistence type="predicted"/>
<evidence type="ECO:0000313" key="2">
    <source>
        <dbReference type="Proteomes" id="UP000437131"/>
    </source>
</evidence>
<gene>
    <name evidence="1" type="ORF">GGC33_03640</name>
</gene>
<comment type="caution">
    <text evidence="1">The sequence shown here is derived from an EMBL/GenBank/DDBJ whole genome shotgun (WGS) entry which is preliminary data.</text>
</comment>
<dbReference type="RefSeq" id="WP_155082897.1">
    <property type="nucleotide sequence ID" value="NZ_WMIA01000003.1"/>
</dbReference>
<dbReference type="SUPFAM" id="SSF52540">
    <property type="entry name" value="P-loop containing nucleoside triphosphate hydrolases"/>
    <property type="match status" value="1"/>
</dbReference>
<evidence type="ECO:0000313" key="1">
    <source>
        <dbReference type="EMBL" id="MTF38015.1"/>
    </source>
</evidence>
<dbReference type="AlphaFoldDB" id="A0A844GUW1"/>
<dbReference type="Proteomes" id="UP000437131">
    <property type="component" value="Unassembled WGS sequence"/>
</dbReference>
<dbReference type="EMBL" id="WMIA01000003">
    <property type="protein sequence ID" value="MTF38015.1"/>
    <property type="molecule type" value="Genomic_DNA"/>
</dbReference>
<reference evidence="1 2" key="1">
    <citation type="submission" date="2019-11" db="EMBL/GenBank/DDBJ databases">
        <title>Isolation of a new High Light Tolerant Cyanobacteria.</title>
        <authorList>
            <person name="Dobson Z."/>
            <person name="Vaughn N."/>
            <person name="Vaughn M."/>
            <person name="Fromme P."/>
            <person name="Mazor Y."/>
        </authorList>
    </citation>
    <scope>NUCLEOTIDE SEQUENCE [LARGE SCALE GENOMIC DNA]</scope>
    <source>
        <strain evidence="1 2">0216</strain>
    </source>
</reference>
<protein>
    <submittedName>
        <fullName evidence="1">Recombinase family protein</fullName>
    </submittedName>
</protein>
<name>A0A844GUW1_9CHRO</name>
<dbReference type="InterPro" id="IPR027417">
    <property type="entry name" value="P-loop_NTPase"/>
</dbReference>
<organism evidence="1 2">
    <name type="scientific">Cyanobacterium aponinum 0216</name>
    <dbReference type="NCBI Taxonomy" id="2676140"/>
    <lineage>
        <taxon>Bacteria</taxon>
        <taxon>Bacillati</taxon>
        <taxon>Cyanobacteriota</taxon>
        <taxon>Cyanophyceae</taxon>
        <taxon>Oscillatoriophycideae</taxon>
        <taxon>Chroococcales</taxon>
        <taxon>Geminocystaceae</taxon>
        <taxon>Cyanobacterium</taxon>
    </lineage>
</organism>
<accession>A0A844GUW1</accession>
<sequence>MNKGNKPLWITGESCCGKTRYLAQSIYQWMQIYPLPHKPLILVINHQARENLLREILKLNAQGYLGKIRTPLGLIMEDVNLFYPLICEKLDIKAKIPIRLRPETEQELATQLWQKDITSELISIFGNEYTCVRRILDLTQLAGAAGIPFEKIPDSLQNSDFFQTIGNKSITNLLGELIQKWRNWCLEKGFLNYGLIYELYALYLLPSGEYEQYLLNQYKGLFIDDIDDFPSIITQLCQRFIDNNITSVFTYNETGKVRLGLNADPEYIKEKILPLCNHQVLENKDNQYLKNNLEKPILKLINGDFEDIETLANISSIITESRAELLSQTCNFIIKSIQENKIKPQDIAIIAPGLDEIARYTFQDIFTNQNGVAIQFLREKRPLVSSAIIRSILSILTLVYSHQGRLVRKDLLPEMLVILSKEKIDLVRANLLVDSCYVPDVNNPSLLDYTNFSRWDRLSYQSRESYQEILALIENIKAEISEGNNHLIAIIDKIIQLFFPNLNELQYNQITNLKEFIETAQHFWEIQYKLGNLTINEIVSQFLTLIRKGTITANPLLEYNQNNSDDSEDNFSSLEEGLLISTIYQYRSHRCRHRWQFWMDTGSRFWSQGLGLFAYEAFLQPIEKNAQTMPRESEDILIRRIVKDLLARAEEKIFLCHSDLSVTGNEQIGKLSPLLAFTS</sequence>